<protein>
    <submittedName>
        <fullName evidence="3">Acetoin utilization deacetylase AcuC-like enzyme</fullName>
    </submittedName>
</protein>
<dbReference type="GO" id="GO:0004407">
    <property type="term" value="F:histone deacetylase activity"/>
    <property type="evidence" value="ECO:0007669"/>
    <property type="project" value="TreeGrafter"/>
</dbReference>
<dbReference type="PRINTS" id="PR01270">
    <property type="entry name" value="HDASUPER"/>
</dbReference>
<dbReference type="SUPFAM" id="SSF52768">
    <property type="entry name" value="Arginase/deacetylase"/>
    <property type="match status" value="1"/>
</dbReference>
<dbReference type="Proteomes" id="UP000525298">
    <property type="component" value="Unassembled WGS sequence"/>
</dbReference>
<organism evidence="3 4">
    <name type="scientific">Desulfosalsimonas propionicica</name>
    <dbReference type="NCBI Taxonomy" id="332175"/>
    <lineage>
        <taxon>Bacteria</taxon>
        <taxon>Pseudomonadati</taxon>
        <taxon>Thermodesulfobacteriota</taxon>
        <taxon>Desulfobacteria</taxon>
        <taxon>Desulfobacterales</taxon>
        <taxon>Desulfosalsimonadaceae</taxon>
        <taxon>Desulfosalsimonas</taxon>
    </lineage>
</organism>
<dbReference type="Pfam" id="PF00850">
    <property type="entry name" value="Hist_deacetyl"/>
    <property type="match status" value="1"/>
</dbReference>
<dbReference type="RefSeq" id="WP_181549577.1">
    <property type="nucleotide sequence ID" value="NZ_JACDUS010000001.1"/>
</dbReference>
<reference evidence="3 4" key="1">
    <citation type="submission" date="2020-07" db="EMBL/GenBank/DDBJ databases">
        <title>Genomic Encyclopedia of Type Strains, Phase IV (KMG-IV): sequencing the most valuable type-strain genomes for metagenomic binning, comparative biology and taxonomic classification.</title>
        <authorList>
            <person name="Goeker M."/>
        </authorList>
    </citation>
    <scope>NUCLEOTIDE SEQUENCE [LARGE SCALE GENOMIC DNA]</scope>
    <source>
        <strain evidence="3 4">DSM 17721</strain>
    </source>
</reference>
<comment type="similarity">
    <text evidence="1">Belongs to the histone deacetylase family.</text>
</comment>
<evidence type="ECO:0000259" key="2">
    <source>
        <dbReference type="Pfam" id="PF00850"/>
    </source>
</evidence>
<accession>A0A7W0HJA3</accession>
<comment type="caution">
    <text evidence="3">The sequence shown here is derived from an EMBL/GenBank/DDBJ whole genome shotgun (WGS) entry which is preliminary data.</text>
</comment>
<dbReference type="InterPro" id="IPR023801">
    <property type="entry name" value="His_deacetylse_dom"/>
</dbReference>
<gene>
    <name evidence="3" type="ORF">HNR65_000198</name>
</gene>
<dbReference type="AlphaFoldDB" id="A0A7W0HJA3"/>
<dbReference type="PANTHER" id="PTHR10625">
    <property type="entry name" value="HISTONE DEACETYLASE HDAC1-RELATED"/>
    <property type="match status" value="1"/>
</dbReference>
<evidence type="ECO:0000313" key="4">
    <source>
        <dbReference type="Proteomes" id="UP000525298"/>
    </source>
</evidence>
<evidence type="ECO:0000313" key="3">
    <source>
        <dbReference type="EMBL" id="MBA2879891.1"/>
    </source>
</evidence>
<sequence length="347" mass="38945">MGLTVGVTRDDRFVEHKTGHFHPEHPRRIRELYRMLDRDFSGRVMEFQPQPAALEDVERVHTPAHVRRILKTAELPMTNLAPDTPVSAMSHMAAWLAAGACLQGVDLLMEKQCQAFFALIRPPGHHALPDRSGGFCVFNNIAVAAEYARARHNARRILVVDWDVHHGNGINDIFYENDRIYYFSTHDRMLYPYTGAIQETGAGPGRGYTMNIELSREFTDQDMVYLYSRTLVPVIRGFAPELIMVAAGFDAHCDDPVGRCFFSENIYARLTRLILDAAETARGKTPLLFALEGGYEPPALVRCVGNVISELTADTDQIPQIPDSASPEALDRVGRILEIHQPFGVME</sequence>
<proteinExistence type="inferred from homology"/>
<dbReference type="CDD" id="cd09992">
    <property type="entry name" value="HDAC_classII"/>
    <property type="match status" value="1"/>
</dbReference>
<dbReference type="GO" id="GO:0040029">
    <property type="term" value="P:epigenetic regulation of gene expression"/>
    <property type="evidence" value="ECO:0007669"/>
    <property type="project" value="TreeGrafter"/>
</dbReference>
<keyword evidence="4" id="KW-1185">Reference proteome</keyword>
<dbReference type="Gene3D" id="3.40.800.20">
    <property type="entry name" value="Histone deacetylase domain"/>
    <property type="match status" value="1"/>
</dbReference>
<dbReference type="InterPro" id="IPR000286">
    <property type="entry name" value="HDACs"/>
</dbReference>
<name>A0A7W0HJA3_9BACT</name>
<dbReference type="InterPro" id="IPR037138">
    <property type="entry name" value="His_deacetylse_dom_sf"/>
</dbReference>
<feature type="domain" description="Histone deacetylase" evidence="2">
    <location>
        <begin position="22"/>
        <end position="310"/>
    </location>
</feature>
<dbReference type="EMBL" id="JACDUS010000001">
    <property type="protein sequence ID" value="MBA2879891.1"/>
    <property type="molecule type" value="Genomic_DNA"/>
</dbReference>
<evidence type="ECO:0000256" key="1">
    <source>
        <dbReference type="ARBA" id="ARBA00005947"/>
    </source>
</evidence>
<dbReference type="InterPro" id="IPR023696">
    <property type="entry name" value="Ureohydrolase_dom_sf"/>
</dbReference>